<dbReference type="VEuPathDB" id="FungiDB:BO82DRAFT_20504"/>
<evidence type="ECO:0000313" key="2">
    <source>
        <dbReference type="Proteomes" id="UP000248340"/>
    </source>
</evidence>
<name>A0A319CJG6_9EURO</name>
<dbReference type="Proteomes" id="UP000248340">
    <property type="component" value="Unassembled WGS sequence"/>
</dbReference>
<dbReference type="EMBL" id="KZ821786">
    <property type="protein sequence ID" value="PYH75568.1"/>
    <property type="molecule type" value="Genomic_DNA"/>
</dbReference>
<organism evidence="1 2">
    <name type="scientific">Aspergillus uvarum CBS 121591</name>
    <dbReference type="NCBI Taxonomy" id="1448315"/>
    <lineage>
        <taxon>Eukaryota</taxon>
        <taxon>Fungi</taxon>
        <taxon>Dikarya</taxon>
        <taxon>Ascomycota</taxon>
        <taxon>Pezizomycotina</taxon>
        <taxon>Eurotiomycetes</taxon>
        <taxon>Eurotiomycetidae</taxon>
        <taxon>Eurotiales</taxon>
        <taxon>Aspergillaceae</taxon>
        <taxon>Aspergillus</taxon>
        <taxon>Aspergillus subgen. Circumdati</taxon>
    </lineage>
</organism>
<evidence type="ECO:0000313" key="1">
    <source>
        <dbReference type="EMBL" id="PYH75568.1"/>
    </source>
</evidence>
<accession>A0A319CJG6</accession>
<sequence>MTDSPLASPPVTRSVMNPSCSSFYSLSWMPSTLVMSNYITSSASPLYFSISTSYICIQPINSYLLPAI</sequence>
<reference evidence="1 2" key="1">
    <citation type="submission" date="2016-12" db="EMBL/GenBank/DDBJ databases">
        <title>The genomes of Aspergillus section Nigri reveals drivers in fungal speciation.</title>
        <authorList>
            <consortium name="DOE Joint Genome Institute"/>
            <person name="Vesth T.C."/>
            <person name="Nybo J."/>
            <person name="Theobald S."/>
            <person name="Brandl J."/>
            <person name="Frisvad J.C."/>
            <person name="Nielsen K.F."/>
            <person name="Lyhne E.K."/>
            <person name="Kogle M.E."/>
            <person name="Kuo A."/>
            <person name="Riley R."/>
            <person name="Clum A."/>
            <person name="Nolan M."/>
            <person name="Lipzen A."/>
            <person name="Salamov A."/>
            <person name="Henrissat B."/>
            <person name="Wiebenga A."/>
            <person name="De Vries R.P."/>
            <person name="Grigoriev I.V."/>
            <person name="Mortensen U.H."/>
            <person name="Andersen M.R."/>
            <person name="Baker S.E."/>
        </authorList>
    </citation>
    <scope>NUCLEOTIDE SEQUENCE [LARGE SCALE GENOMIC DNA]</scope>
    <source>
        <strain evidence="1 2">CBS 121591</strain>
    </source>
</reference>
<dbReference type="RefSeq" id="XP_025485768.1">
    <property type="nucleotide sequence ID" value="XM_025630639.1"/>
</dbReference>
<dbReference type="GeneID" id="37133380"/>
<gene>
    <name evidence="1" type="ORF">BO82DRAFT_20504</name>
</gene>
<keyword evidence="2" id="KW-1185">Reference proteome</keyword>
<dbReference type="AlphaFoldDB" id="A0A319CJG6"/>
<proteinExistence type="predicted"/>
<protein>
    <submittedName>
        <fullName evidence="1">Uncharacterized protein</fullName>
    </submittedName>
</protein>